<keyword evidence="3 6" id="KW-0812">Transmembrane</keyword>
<evidence type="ECO:0000256" key="6">
    <source>
        <dbReference type="SAM" id="Phobius"/>
    </source>
</evidence>
<keyword evidence="8" id="KW-1185">Reference proteome</keyword>
<dbReference type="InterPro" id="IPR016991">
    <property type="entry name" value="UCP032178"/>
</dbReference>
<dbReference type="InterPro" id="IPR007383">
    <property type="entry name" value="DUF445"/>
</dbReference>
<feature type="transmembrane region" description="Helical" evidence="6">
    <location>
        <begin position="17"/>
        <end position="43"/>
    </location>
</feature>
<proteinExistence type="inferred from homology"/>
<evidence type="ECO:0000256" key="3">
    <source>
        <dbReference type="ARBA" id="ARBA00022692"/>
    </source>
</evidence>
<dbReference type="Pfam" id="PF04286">
    <property type="entry name" value="DUF445"/>
    <property type="match status" value="1"/>
</dbReference>
<evidence type="ECO:0000256" key="2">
    <source>
        <dbReference type="ARBA" id="ARBA00008053"/>
    </source>
</evidence>
<comment type="caution">
    <text evidence="7">The sequence shown here is derived from an EMBL/GenBank/DDBJ whole genome shotgun (WGS) entry which is preliminary data.</text>
</comment>
<evidence type="ECO:0000256" key="1">
    <source>
        <dbReference type="ARBA" id="ARBA00004236"/>
    </source>
</evidence>
<dbReference type="PIRSF" id="PIRSF032178">
    <property type="entry name" value="UCP032178"/>
    <property type="match status" value="1"/>
</dbReference>
<reference evidence="7 8" key="1">
    <citation type="submission" date="2024-04" db="EMBL/GenBank/DDBJ databases">
        <title>Bacillus oryzaecorticis sp. nov., a moderately halophilic bacterium isolated from rice husks.</title>
        <authorList>
            <person name="Zhu H.-S."/>
        </authorList>
    </citation>
    <scope>NUCLEOTIDE SEQUENCE [LARGE SCALE GENOMIC DNA]</scope>
    <source>
        <strain evidence="7 8">ZC255</strain>
    </source>
</reference>
<dbReference type="PANTHER" id="PTHR35791">
    <property type="entry name" value="UPF0754 MEMBRANE PROTEIN YHEB"/>
    <property type="match status" value="1"/>
</dbReference>
<sequence length="396" mass="45353">MYVKIGKMFKAEKEGAIMLNAFVLIVFMVVIGALIGGVTNTLAIKMLFRPYKAYYIGRFKVPFTPGLIPKRRKELAEQLGNMVVDHLITPESLQKKIMNEEFQRDVTQWLKEETEPVFNSEKTVNEWLELLQIPVSSEVLNQWLKDWIEEKVSRAKLEYSAKRIEEALPEKWQEKIEAAIPQLVDLIAGRAESYFTSPEGKAKVKVMIDDFLKERGTLGNFLGMFLGNTSVADKVQPEIVKFIKHEGTQEILHNLLRKEWAKLKLMKIEDVIDKLPEEDMMSQLHISLIKIVNIDGHLSKSLSHWLSPHQHSFTETLLPKWVGKGTILLANKIPNLMTKLHLQKIVQEQVESFSVARLEELVLGISRREFKMITYLGALLGGVIGLIQSIFVMVFT</sequence>
<comment type="subcellular location">
    <subcellularLocation>
        <location evidence="1">Cell membrane</location>
    </subcellularLocation>
</comment>
<dbReference type="Proteomes" id="UP001389717">
    <property type="component" value="Unassembled WGS sequence"/>
</dbReference>
<protein>
    <submittedName>
        <fullName evidence="7">DUF445 family protein</fullName>
    </submittedName>
</protein>
<keyword evidence="5 6" id="KW-0472">Membrane</keyword>
<gene>
    <name evidence="7" type="ORF">AAEO50_05765</name>
</gene>
<dbReference type="EMBL" id="JBBYAF010000008">
    <property type="protein sequence ID" value="MEL3971785.1"/>
    <property type="molecule type" value="Genomic_DNA"/>
</dbReference>
<evidence type="ECO:0000256" key="5">
    <source>
        <dbReference type="ARBA" id="ARBA00023136"/>
    </source>
</evidence>
<evidence type="ECO:0000313" key="8">
    <source>
        <dbReference type="Proteomes" id="UP001389717"/>
    </source>
</evidence>
<comment type="similarity">
    <text evidence="2">Belongs to the UPF0754 family.</text>
</comment>
<feature type="transmembrane region" description="Helical" evidence="6">
    <location>
        <begin position="373"/>
        <end position="395"/>
    </location>
</feature>
<keyword evidence="4 6" id="KW-1133">Transmembrane helix</keyword>
<name>A0ABU9K6U2_9BACI</name>
<dbReference type="PANTHER" id="PTHR35791:SF1">
    <property type="entry name" value="UPF0754 MEMBRANE PROTEIN YHEB"/>
    <property type="match status" value="1"/>
</dbReference>
<evidence type="ECO:0000256" key="4">
    <source>
        <dbReference type="ARBA" id="ARBA00022989"/>
    </source>
</evidence>
<accession>A0ABU9K6U2</accession>
<organism evidence="7 8">
    <name type="scientific">Rossellomorea oryzaecorticis</name>
    <dbReference type="NCBI Taxonomy" id="1396505"/>
    <lineage>
        <taxon>Bacteria</taxon>
        <taxon>Bacillati</taxon>
        <taxon>Bacillota</taxon>
        <taxon>Bacilli</taxon>
        <taxon>Bacillales</taxon>
        <taxon>Bacillaceae</taxon>
        <taxon>Rossellomorea</taxon>
    </lineage>
</organism>
<evidence type="ECO:0000313" key="7">
    <source>
        <dbReference type="EMBL" id="MEL3971785.1"/>
    </source>
</evidence>